<dbReference type="RefSeq" id="WP_255420522.1">
    <property type="nucleotide sequence ID" value="NZ_BBPA01000053.1"/>
</dbReference>
<dbReference type="Proteomes" id="UP000030321">
    <property type="component" value="Unassembled WGS sequence"/>
</dbReference>
<protein>
    <submittedName>
        <fullName evidence="1">Uncharacterized protein</fullName>
    </submittedName>
</protein>
<name>A0A0A1VX59_MICAE</name>
<dbReference type="EMBL" id="BBPA01000053">
    <property type="protein sequence ID" value="GAL94325.1"/>
    <property type="molecule type" value="Genomic_DNA"/>
</dbReference>
<evidence type="ECO:0000313" key="2">
    <source>
        <dbReference type="Proteomes" id="UP000030321"/>
    </source>
</evidence>
<gene>
    <name evidence="1" type="ORF">N44_02905</name>
</gene>
<comment type="caution">
    <text evidence="1">The sequence shown here is derived from an EMBL/GenBank/DDBJ whole genome shotgun (WGS) entry which is preliminary data.</text>
</comment>
<evidence type="ECO:0000313" key="1">
    <source>
        <dbReference type="EMBL" id="GAL94325.1"/>
    </source>
</evidence>
<organism evidence="1 2">
    <name type="scientific">Microcystis aeruginosa NIES-44</name>
    <dbReference type="NCBI Taxonomy" id="449439"/>
    <lineage>
        <taxon>Bacteria</taxon>
        <taxon>Bacillati</taxon>
        <taxon>Cyanobacteriota</taxon>
        <taxon>Cyanophyceae</taxon>
        <taxon>Oscillatoriophycideae</taxon>
        <taxon>Chroococcales</taxon>
        <taxon>Microcystaceae</taxon>
        <taxon>Microcystis</taxon>
    </lineage>
</organism>
<reference evidence="2" key="1">
    <citation type="journal article" date="2015" name="Genome">
        <title>Whole Genome Sequence of the Non-Microcystin-Producing Microcystis aeruginosa Strain NIES-44.</title>
        <authorList>
            <person name="Okano K."/>
            <person name="Miyata N."/>
            <person name="Ozaki Y."/>
        </authorList>
    </citation>
    <scope>NUCLEOTIDE SEQUENCE [LARGE SCALE GENOMIC DNA]</scope>
    <source>
        <strain evidence="2">NIES-44</strain>
    </source>
</reference>
<proteinExistence type="predicted"/>
<sequence length="44" mass="4929">MIPSQDIGEAVDSVRKTDAQDFSNLMPRPGWQQVAGLGRGCFWY</sequence>
<dbReference type="AlphaFoldDB" id="A0A0A1VX59"/>
<accession>A0A0A1VX59</accession>